<feature type="region of interest" description="Disordered" evidence="1">
    <location>
        <begin position="23"/>
        <end position="58"/>
    </location>
</feature>
<name>A0A448X8W8_9PLAT</name>
<sequence>MSFAQTTGPFSWHNSCNLCHSVRPPSSDSDRLAYSTRPTASTGRPSDPIATGGGGRVGSWGEVCSIAAAGRGQDPETGVV</sequence>
<protein>
    <submittedName>
        <fullName evidence="2">Uncharacterized protein</fullName>
    </submittedName>
</protein>
<proteinExistence type="predicted"/>
<organism evidence="2 3">
    <name type="scientific">Protopolystoma xenopodis</name>
    <dbReference type="NCBI Taxonomy" id="117903"/>
    <lineage>
        <taxon>Eukaryota</taxon>
        <taxon>Metazoa</taxon>
        <taxon>Spiralia</taxon>
        <taxon>Lophotrochozoa</taxon>
        <taxon>Platyhelminthes</taxon>
        <taxon>Monogenea</taxon>
        <taxon>Polyopisthocotylea</taxon>
        <taxon>Polystomatidea</taxon>
        <taxon>Polystomatidae</taxon>
        <taxon>Protopolystoma</taxon>
    </lineage>
</organism>
<dbReference type="EMBL" id="CAAALY010117884">
    <property type="protein sequence ID" value="VEL31030.1"/>
    <property type="molecule type" value="Genomic_DNA"/>
</dbReference>
<reference evidence="2" key="1">
    <citation type="submission" date="2018-11" db="EMBL/GenBank/DDBJ databases">
        <authorList>
            <consortium name="Pathogen Informatics"/>
        </authorList>
    </citation>
    <scope>NUCLEOTIDE SEQUENCE</scope>
</reference>
<evidence type="ECO:0000313" key="2">
    <source>
        <dbReference type="EMBL" id="VEL31030.1"/>
    </source>
</evidence>
<dbReference type="AlphaFoldDB" id="A0A448X8W8"/>
<keyword evidence="3" id="KW-1185">Reference proteome</keyword>
<evidence type="ECO:0000313" key="3">
    <source>
        <dbReference type="Proteomes" id="UP000784294"/>
    </source>
</evidence>
<dbReference type="Proteomes" id="UP000784294">
    <property type="component" value="Unassembled WGS sequence"/>
</dbReference>
<evidence type="ECO:0000256" key="1">
    <source>
        <dbReference type="SAM" id="MobiDB-lite"/>
    </source>
</evidence>
<gene>
    <name evidence="2" type="ORF">PXEA_LOCUS24470</name>
</gene>
<accession>A0A448X8W8</accession>
<comment type="caution">
    <text evidence="2">The sequence shown here is derived from an EMBL/GenBank/DDBJ whole genome shotgun (WGS) entry which is preliminary data.</text>
</comment>